<dbReference type="EMBL" id="JBBWWR010000005">
    <property type="protein sequence ID" value="KAK8965764.1"/>
    <property type="molecule type" value="Genomic_DNA"/>
</dbReference>
<sequence length="97" mass="10754">MACSSQSVISASSCSFSSQSQRILSKPRWAMRKKAGIFPVNASSSSEESVDCNVEECAPDKEISSDEDAMEILHIVYALLNCIALHVEFFMHLSFCW</sequence>
<accession>A0ABR2MQA0</accession>
<name>A0ABR2MQA0_9ASPA</name>
<evidence type="ECO:0000313" key="2">
    <source>
        <dbReference type="EMBL" id="KAK8965764.1"/>
    </source>
</evidence>
<gene>
    <name evidence="2" type="ORF">KSP40_PGU016844</name>
</gene>
<proteinExistence type="predicted"/>
<reference evidence="2 3" key="1">
    <citation type="journal article" date="2022" name="Nat. Plants">
        <title>Genomes of leafy and leafless Platanthera orchids illuminate the evolution of mycoheterotrophy.</title>
        <authorList>
            <person name="Li M.H."/>
            <person name="Liu K.W."/>
            <person name="Li Z."/>
            <person name="Lu H.C."/>
            <person name="Ye Q.L."/>
            <person name="Zhang D."/>
            <person name="Wang J.Y."/>
            <person name="Li Y.F."/>
            <person name="Zhong Z.M."/>
            <person name="Liu X."/>
            <person name="Yu X."/>
            <person name="Liu D.K."/>
            <person name="Tu X.D."/>
            <person name="Liu B."/>
            <person name="Hao Y."/>
            <person name="Liao X.Y."/>
            <person name="Jiang Y.T."/>
            <person name="Sun W.H."/>
            <person name="Chen J."/>
            <person name="Chen Y.Q."/>
            <person name="Ai Y."/>
            <person name="Zhai J.W."/>
            <person name="Wu S.S."/>
            <person name="Zhou Z."/>
            <person name="Hsiao Y.Y."/>
            <person name="Wu W.L."/>
            <person name="Chen Y.Y."/>
            <person name="Lin Y.F."/>
            <person name="Hsu J.L."/>
            <person name="Li C.Y."/>
            <person name="Wang Z.W."/>
            <person name="Zhao X."/>
            <person name="Zhong W.Y."/>
            <person name="Ma X.K."/>
            <person name="Ma L."/>
            <person name="Huang J."/>
            <person name="Chen G.Z."/>
            <person name="Huang M.Z."/>
            <person name="Huang L."/>
            <person name="Peng D.H."/>
            <person name="Luo Y.B."/>
            <person name="Zou S.Q."/>
            <person name="Chen S.P."/>
            <person name="Lan S."/>
            <person name="Tsai W.C."/>
            <person name="Van de Peer Y."/>
            <person name="Liu Z.J."/>
        </authorList>
    </citation>
    <scope>NUCLEOTIDE SEQUENCE [LARGE SCALE GENOMIC DNA]</scope>
    <source>
        <strain evidence="2">Lor288</strain>
    </source>
</reference>
<keyword evidence="3" id="KW-1185">Reference proteome</keyword>
<feature type="compositionally biased region" description="Low complexity" evidence="1">
    <location>
        <begin position="1"/>
        <end position="21"/>
    </location>
</feature>
<evidence type="ECO:0000313" key="3">
    <source>
        <dbReference type="Proteomes" id="UP001412067"/>
    </source>
</evidence>
<feature type="region of interest" description="Disordered" evidence="1">
    <location>
        <begin position="1"/>
        <end position="22"/>
    </location>
</feature>
<dbReference type="PANTHER" id="PTHR35753:SF2">
    <property type="entry name" value="PROTEIN MAINTENANCE OF PSII UNDER HIGH LIGHT 1"/>
    <property type="match status" value="1"/>
</dbReference>
<dbReference type="InterPro" id="IPR038936">
    <property type="entry name" value="MPH1"/>
</dbReference>
<dbReference type="PANTHER" id="PTHR35753">
    <property type="entry name" value="PROTEIN MAINTENANCE OF PSII UNDER HIGH LIGHT 1"/>
    <property type="match status" value="1"/>
</dbReference>
<organism evidence="2 3">
    <name type="scientific">Platanthera guangdongensis</name>
    <dbReference type="NCBI Taxonomy" id="2320717"/>
    <lineage>
        <taxon>Eukaryota</taxon>
        <taxon>Viridiplantae</taxon>
        <taxon>Streptophyta</taxon>
        <taxon>Embryophyta</taxon>
        <taxon>Tracheophyta</taxon>
        <taxon>Spermatophyta</taxon>
        <taxon>Magnoliopsida</taxon>
        <taxon>Liliopsida</taxon>
        <taxon>Asparagales</taxon>
        <taxon>Orchidaceae</taxon>
        <taxon>Orchidoideae</taxon>
        <taxon>Orchideae</taxon>
        <taxon>Orchidinae</taxon>
        <taxon>Platanthera</taxon>
    </lineage>
</organism>
<comment type="caution">
    <text evidence="2">The sequence shown here is derived from an EMBL/GenBank/DDBJ whole genome shotgun (WGS) entry which is preliminary data.</text>
</comment>
<dbReference type="Proteomes" id="UP001412067">
    <property type="component" value="Unassembled WGS sequence"/>
</dbReference>
<evidence type="ECO:0000256" key="1">
    <source>
        <dbReference type="SAM" id="MobiDB-lite"/>
    </source>
</evidence>
<protein>
    <submittedName>
        <fullName evidence="2">Uncharacterized protein</fullName>
    </submittedName>
</protein>